<dbReference type="InterPro" id="IPR048269">
    <property type="entry name" value="RNase_U2"/>
</dbReference>
<dbReference type="Pfam" id="PF00545">
    <property type="entry name" value="Ribonuclease"/>
    <property type="match status" value="1"/>
</dbReference>
<dbReference type="EMBL" id="MNUE01000033">
    <property type="protein sequence ID" value="OJD33081.1"/>
    <property type="molecule type" value="Genomic_DNA"/>
</dbReference>
<keyword evidence="9" id="KW-1185">Reference proteome</keyword>
<keyword evidence="3" id="KW-0378">Hydrolase</keyword>
<dbReference type="GO" id="GO:0003723">
    <property type="term" value="F:RNA binding"/>
    <property type="evidence" value="ECO:0007669"/>
    <property type="project" value="InterPro"/>
</dbReference>
<evidence type="ECO:0000256" key="3">
    <source>
        <dbReference type="ARBA" id="ARBA00022801"/>
    </source>
</evidence>
<feature type="signal peptide" evidence="7">
    <location>
        <begin position="1"/>
        <end position="18"/>
    </location>
</feature>
<evidence type="ECO:0000256" key="7">
    <source>
        <dbReference type="SAM" id="SignalP"/>
    </source>
</evidence>
<feature type="active site" description="Proton acceptor" evidence="5">
    <location>
        <position position="105"/>
    </location>
</feature>
<dbReference type="RefSeq" id="XP_020129341.1">
    <property type="nucleotide sequence ID" value="XM_020274540.1"/>
</dbReference>
<feature type="active site" description="Proton donor" evidence="5">
    <location>
        <position position="148"/>
    </location>
</feature>
<protein>
    <submittedName>
        <fullName evidence="8">Ribotoxin</fullName>
    </submittedName>
</protein>
<evidence type="ECO:0000256" key="2">
    <source>
        <dbReference type="ARBA" id="ARBA00022729"/>
    </source>
</evidence>
<sequence length="161" mass="17620">MHAFQSLCYLLLAVSAAAAPLNDALNQSETPALEVRDKTLVCKNTGGNIEISQNKAEGNIHAAPATKGGTKSGYPHEYKNLADGDKKNIVWPNKNCNAKDVTLLEFPVFKDGHLFEYDQKKPADKTKIGPVRGVFTYPHKDFCGVMAHTEKDNKGNFALCQ</sequence>
<evidence type="ECO:0000256" key="1">
    <source>
        <dbReference type="ARBA" id="ARBA00022722"/>
    </source>
</evidence>
<gene>
    <name evidence="8" type="ORF">BKCO1_3300042</name>
</gene>
<dbReference type="GO" id="GO:0016787">
    <property type="term" value="F:hydrolase activity"/>
    <property type="evidence" value="ECO:0007669"/>
    <property type="project" value="UniProtKB-KW"/>
</dbReference>
<evidence type="ECO:0000313" key="9">
    <source>
        <dbReference type="Proteomes" id="UP000183809"/>
    </source>
</evidence>
<dbReference type="PIRSF" id="PIRSF037430">
    <property type="entry name" value="RNase_U2"/>
    <property type="match status" value="1"/>
</dbReference>
<evidence type="ECO:0000256" key="4">
    <source>
        <dbReference type="ARBA" id="ARBA00023157"/>
    </source>
</evidence>
<dbReference type="Gene3D" id="3.10.450.30">
    <property type="entry name" value="Microbial ribonucleases"/>
    <property type="match status" value="1"/>
</dbReference>
<keyword evidence="2 7" id="KW-0732">Signal</keyword>
<organism evidence="8 9">
    <name type="scientific">Diplodia corticola</name>
    <dbReference type="NCBI Taxonomy" id="236234"/>
    <lineage>
        <taxon>Eukaryota</taxon>
        <taxon>Fungi</taxon>
        <taxon>Dikarya</taxon>
        <taxon>Ascomycota</taxon>
        <taxon>Pezizomycotina</taxon>
        <taxon>Dothideomycetes</taxon>
        <taxon>Dothideomycetes incertae sedis</taxon>
        <taxon>Botryosphaeriales</taxon>
        <taxon>Botryosphaeriaceae</taxon>
        <taxon>Diplodia</taxon>
    </lineage>
</organism>
<keyword evidence="1" id="KW-0540">Nuclease</keyword>
<dbReference type="SUPFAM" id="SSF53933">
    <property type="entry name" value="Microbial ribonucleases"/>
    <property type="match status" value="1"/>
</dbReference>
<evidence type="ECO:0000313" key="8">
    <source>
        <dbReference type="EMBL" id="OJD33081.1"/>
    </source>
</evidence>
<feature type="active site" evidence="5">
    <location>
        <position position="76"/>
    </location>
</feature>
<keyword evidence="4 6" id="KW-1015">Disulfide bond</keyword>
<dbReference type="Proteomes" id="UP000183809">
    <property type="component" value="Unassembled WGS sequence"/>
</dbReference>
<dbReference type="OrthoDB" id="4998592at2759"/>
<dbReference type="AlphaFoldDB" id="A0A1J9QXH5"/>
<feature type="disulfide bond" evidence="6">
    <location>
        <begin position="96"/>
        <end position="143"/>
    </location>
</feature>
<dbReference type="InterPro" id="IPR016191">
    <property type="entry name" value="Ribonuclease/ribotoxin"/>
</dbReference>
<evidence type="ECO:0000256" key="6">
    <source>
        <dbReference type="PIRSR" id="PIRSR037430-2"/>
    </source>
</evidence>
<evidence type="ECO:0000256" key="5">
    <source>
        <dbReference type="PIRSR" id="PIRSR037430-1"/>
    </source>
</evidence>
<comment type="caution">
    <text evidence="8">The sequence shown here is derived from an EMBL/GenBank/DDBJ whole genome shotgun (WGS) entry which is preliminary data.</text>
</comment>
<dbReference type="GeneID" id="31014801"/>
<reference evidence="8 9" key="1">
    <citation type="submission" date="2016-10" db="EMBL/GenBank/DDBJ databases">
        <title>Proteomics and genomics reveal pathogen-plant mechanisms compatible with a hemibiotrophic lifestyle of Diplodia corticola.</title>
        <authorList>
            <person name="Fernandes I."/>
            <person name="De Jonge R."/>
            <person name="Van De Peer Y."/>
            <person name="Devreese B."/>
            <person name="Alves A."/>
            <person name="Esteves A.C."/>
        </authorList>
    </citation>
    <scope>NUCLEOTIDE SEQUENCE [LARGE SCALE GENOMIC DNA]</scope>
    <source>
        <strain evidence="8 9">CBS 112549</strain>
    </source>
</reference>
<accession>A0A1J9QXH5</accession>
<dbReference type="GO" id="GO:0004521">
    <property type="term" value="F:RNA endonuclease activity"/>
    <property type="evidence" value="ECO:0007669"/>
    <property type="project" value="InterPro"/>
</dbReference>
<name>A0A1J9QXH5_9PEZI</name>
<feature type="chain" id="PRO_5012769270" evidence="7">
    <location>
        <begin position="19"/>
        <end position="161"/>
    </location>
</feature>
<dbReference type="InterPro" id="IPR000026">
    <property type="entry name" value="N1-like"/>
</dbReference>
<proteinExistence type="predicted"/>